<evidence type="ECO:0000313" key="10">
    <source>
        <dbReference type="EMBL" id="CAB4906762.1"/>
    </source>
</evidence>
<keyword evidence="6" id="KW-0067">ATP-binding</keyword>
<evidence type="ECO:0000256" key="6">
    <source>
        <dbReference type="ARBA" id="ARBA00022840"/>
    </source>
</evidence>
<evidence type="ECO:0000256" key="2">
    <source>
        <dbReference type="ARBA" id="ARBA00022448"/>
    </source>
</evidence>
<dbReference type="SUPFAM" id="SSF52540">
    <property type="entry name" value="P-loop containing nucleoside triphosphate hydrolases"/>
    <property type="match status" value="2"/>
</dbReference>
<dbReference type="FunFam" id="3.40.50.300:FF:000127">
    <property type="entry name" value="Ribose import ATP-binding protein RbsA"/>
    <property type="match status" value="1"/>
</dbReference>
<evidence type="ECO:0000256" key="4">
    <source>
        <dbReference type="ARBA" id="ARBA00022737"/>
    </source>
</evidence>
<evidence type="ECO:0000256" key="1">
    <source>
        <dbReference type="ARBA" id="ARBA00004202"/>
    </source>
</evidence>
<feature type="domain" description="ABC transporter" evidence="9">
    <location>
        <begin position="258"/>
        <end position="506"/>
    </location>
</feature>
<name>A0A6J7GF83_9ZZZZ</name>
<dbReference type="InterPro" id="IPR003439">
    <property type="entry name" value="ABC_transporter-like_ATP-bd"/>
</dbReference>
<dbReference type="EMBL" id="CAFBMD010000130">
    <property type="protein sequence ID" value="CAB4906762.1"/>
    <property type="molecule type" value="Genomic_DNA"/>
</dbReference>
<evidence type="ECO:0000259" key="9">
    <source>
        <dbReference type="PROSITE" id="PS50893"/>
    </source>
</evidence>
<gene>
    <name evidence="10" type="ORF">UFOPK3492_01245</name>
    <name evidence="11" type="ORF">UFOPK4295_01392</name>
</gene>
<comment type="subcellular location">
    <subcellularLocation>
        <location evidence="1">Cell membrane</location>
        <topology evidence="1">Peripheral membrane protein</topology>
    </subcellularLocation>
</comment>
<dbReference type="GO" id="GO:0005524">
    <property type="term" value="F:ATP binding"/>
    <property type="evidence" value="ECO:0007669"/>
    <property type="project" value="UniProtKB-KW"/>
</dbReference>
<feature type="domain" description="ABC transporter" evidence="9">
    <location>
        <begin position="15"/>
        <end position="249"/>
    </location>
</feature>
<evidence type="ECO:0000313" key="11">
    <source>
        <dbReference type="EMBL" id="CAB5055798.1"/>
    </source>
</evidence>
<dbReference type="InterPro" id="IPR003593">
    <property type="entry name" value="AAA+_ATPase"/>
</dbReference>
<accession>A0A6J7GF83</accession>
<dbReference type="EMBL" id="CAFBQF010000094">
    <property type="protein sequence ID" value="CAB5055798.1"/>
    <property type="molecule type" value="Genomic_DNA"/>
</dbReference>
<dbReference type="SMART" id="SM00382">
    <property type="entry name" value="AAA"/>
    <property type="match status" value="2"/>
</dbReference>
<dbReference type="InterPro" id="IPR050107">
    <property type="entry name" value="ABC_carbohydrate_import_ATPase"/>
</dbReference>
<reference evidence="10" key="1">
    <citation type="submission" date="2020-05" db="EMBL/GenBank/DDBJ databases">
        <authorList>
            <person name="Chiriac C."/>
            <person name="Salcher M."/>
            <person name="Ghai R."/>
            <person name="Kavagutti S V."/>
        </authorList>
    </citation>
    <scope>NUCLEOTIDE SEQUENCE</scope>
</reference>
<sequence>MGFTVTTADSASTLLRVEHVSKRFGATQALHQVSLQLRQGEIHGFAGENGAGKSTLAKIISGLYQQDSGDIYVDGEIVTKWDTARAQRRGVVLIAQELSLVPEMSVAQNVFLGIESNKLGVLSNDLQERYQRLEESFGFGLDPKMRLGSLSIAERQKVEIMRALARDARIIIMDEPTSSLTADEVDKLHAIIKKLKSQGRTIIYVTHFLESLLEICDRVTVMRDGQLVKTSDAKDETKVSIVESMLGRSLSHTFPERSAGMDVSMAPKLELRNVSTQTGVRNVSLTVWPGEIVGLAGLVGSGRTEIARAIFGVDPILAGEILIDGKPYDRRSPRQSVEQGIAFIPEERRAQGLVMVRSVKENISLPHLRSISVGKVLRRRRETVRAKELVAEVSINPPRVAATVSDFSGGNQQKVLFAKWLMGDPSLIILDEPTRGVDIGAKVTIYEIIAELARRGAAILLISSEHTEVLELSNRVHLVRSGSIAGELDPTVSNVDDLLFKLFGLENEILEGR</sequence>
<dbReference type="InterPro" id="IPR027417">
    <property type="entry name" value="P-loop_NTPase"/>
</dbReference>
<dbReference type="AlphaFoldDB" id="A0A6J7GF83"/>
<keyword evidence="2" id="KW-0813">Transport</keyword>
<organism evidence="10">
    <name type="scientific">freshwater metagenome</name>
    <dbReference type="NCBI Taxonomy" id="449393"/>
    <lineage>
        <taxon>unclassified sequences</taxon>
        <taxon>metagenomes</taxon>
        <taxon>ecological metagenomes</taxon>
    </lineage>
</organism>
<protein>
    <submittedName>
        <fullName evidence="10">Unannotated protein</fullName>
    </submittedName>
</protein>
<dbReference type="Pfam" id="PF00005">
    <property type="entry name" value="ABC_tran"/>
    <property type="match status" value="2"/>
</dbReference>
<keyword evidence="7" id="KW-1278">Translocase</keyword>
<proteinExistence type="predicted"/>
<dbReference type="GO" id="GO:0016887">
    <property type="term" value="F:ATP hydrolysis activity"/>
    <property type="evidence" value="ECO:0007669"/>
    <property type="project" value="InterPro"/>
</dbReference>
<keyword evidence="5" id="KW-0547">Nucleotide-binding</keyword>
<keyword evidence="4" id="KW-0677">Repeat</keyword>
<keyword evidence="8" id="KW-0472">Membrane</keyword>
<dbReference type="CDD" id="cd03216">
    <property type="entry name" value="ABC_Carb_Monos_I"/>
    <property type="match status" value="1"/>
</dbReference>
<dbReference type="GO" id="GO:0005886">
    <property type="term" value="C:plasma membrane"/>
    <property type="evidence" value="ECO:0007669"/>
    <property type="project" value="UniProtKB-SubCell"/>
</dbReference>
<dbReference type="PANTHER" id="PTHR43790:SF9">
    <property type="entry name" value="GALACTOFURANOSE TRANSPORTER ATP-BINDING PROTEIN YTFR"/>
    <property type="match status" value="1"/>
</dbReference>
<evidence type="ECO:0000256" key="8">
    <source>
        <dbReference type="ARBA" id="ARBA00023136"/>
    </source>
</evidence>
<dbReference type="CDD" id="cd03215">
    <property type="entry name" value="ABC_Carb_Monos_II"/>
    <property type="match status" value="1"/>
</dbReference>
<dbReference type="InterPro" id="IPR017871">
    <property type="entry name" value="ABC_transporter-like_CS"/>
</dbReference>
<evidence type="ECO:0000256" key="3">
    <source>
        <dbReference type="ARBA" id="ARBA00022475"/>
    </source>
</evidence>
<keyword evidence="3" id="KW-1003">Cell membrane</keyword>
<dbReference type="PROSITE" id="PS00211">
    <property type="entry name" value="ABC_TRANSPORTER_1"/>
    <property type="match status" value="1"/>
</dbReference>
<dbReference type="PANTHER" id="PTHR43790">
    <property type="entry name" value="CARBOHYDRATE TRANSPORT ATP-BINDING PROTEIN MG119-RELATED"/>
    <property type="match status" value="1"/>
</dbReference>
<dbReference type="Gene3D" id="3.40.50.300">
    <property type="entry name" value="P-loop containing nucleotide triphosphate hydrolases"/>
    <property type="match status" value="2"/>
</dbReference>
<evidence type="ECO:0000256" key="7">
    <source>
        <dbReference type="ARBA" id="ARBA00022967"/>
    </source>
</evidence>
<evidence type="ECO:0000256" key="5">
    <source>
        <dbReference type="ARBA" id="ARBA00022741"/>
    </source>
</evidence>
<dbReference type="PROSITE" id="PS50893">
    <property type="entry name" value="ABC_TRANSPORTER_2"/>
    <property type="match status" value="2"/>
</dbReference>